<dbReference type="EMBL" id="SPQQ01000023">
    <property type="protein sequence ID" value="TGE34969.1"/>
    <property type="molecule type" value="Genomic_DNA"/>
</dbReference>
<dbReference type="InterPro" id="IPR025668">
    <property type="entry name" value="Tnp_DDE_dom"/>
</dbReference>
<dbReference type="InterPro" id="IPR047629">
    <property type="entry name" value="IS1182_transpos"/>
</dbReference>
<gene>
    <name evidence="3" type="ORF">E4K67_27855</name>
</gene>
<dbReference type="Pfam" id="PF13751">
    <property type="entry name" value="DDE_Tnp_1_6"/>
    <property type="match status" value="1"/>
</dbReference>
<dbReference type="RefSeq" id="WP_135552742.1">
    <property type="nucleotide sequence ID" value="NZ_SPQQ01000023.1"/>
</dbReference>
<sequence length="534" mass="62073">MSKKGQKVHDKKVFIPYMQNQLTLPISIESLISKDHVVRVVNKAIDQMDLEPILAKYPGGGRSSYHPIMMIKLLVYAYTDKIYSCRRIAKAARENIMYMWLCGGNTPDFLAVNRFRSERMKDIICEVFAEVVALLVRENYIKLENYFLDGTKIEANANKYSWVWGKATKRYKEGLMEKCQELFNEIDKINEKENNEYGETDLEELGNGKPIDSGAIEETVRKIDERLAQKSQDQKPDDETKKLKKARKTLTKDYLPRMQKYESQQTILEERNSYSKTDHDATFMRMKEDHMKNGQLKPGYNVQIGTEDQFIVGFSIHQKPGDTTCMKEHLETLKSLLDGNLPKNIIADAGYGSEENYEYLNESQLNHYVKYNTFHKEASSKWKADISKVQNFSYIEDKDEYVCGYGRPLVFLYEHKRKSDNGYESVLRVYECLNCSGCPHRDKCVKSEKPFANRRININRKLNAFKKQARQNLCSEEGLKMRSLRPVEVESVFGDIKGNFGIRRFLLKGLEKVKIEWGLHCIAHNMRKMAVMMG</sequence>
<proteinExistence type="predicted"/>
<keyword evidence="4" id="KW-1185">Reference proteome</keyword>
<dbReference type="NCBIfam" id="NF033551">
    <property type="entry name" value="transpos_IS1182"/>
    <property type="match status" value="1"/>
</dbReference>
<feature type="domain" description="Transposase InsH N-terminal" evidence="1">
    <location>
        <begin position="27"/>
        <end position="117"/>
    </location>
</feature>
<organism evidence="3 4">
    <name type="scientific">Desulfosporosinus fructosivorans</name>
    <dbReference type="NCBI Taxonomy" id="2018669"/>
    <lineage>
        <taxon>Bacteria</taxon>
        <taxon>Bacillati</taxon>
        <taxon>Bacillota</taxon>
        <taxon>Clostridia</taxon>
        <taxon>Eubacteriales</taxon>
        <taxon>Desulfitobacteriaceae</taxon>
        <taxon>Desulfosporosinus</taxon>
    </lineage>
</organism>
<reference evidence="3 4" key="1">
    <citation type="submission" date="2019-03" db="EMBL/GenBank/DDBJ databases">
        <title>Draft Genome Sequence of Desulfosporosinus fructosivorans Strain 63.6F, Isolated from Marine Sediment in the Baltic Sea.</title>
        <authorList>
            <person name="Hausmann B."/>
            <person name="Vandieken V."/>
            <person name="Pjevac P."/>
            <person name="Schreck K."/>
            <person name="Herbold C.W."/>
            <person name="Loy A."/>
        </authorList>
    </citation>
    <scope>NUCLEOTIDE SEQUENCE [LARGE SCALE GENOMIC DNA]</scope>
    <source>
        <strain evidence="3 4">63.6F</strain>
    </source>
</reference>
<dbReference type="PANTHER" id="PTHR33408">
    <property type="entry name" value="TRANSPOSASE"/>
    <property type="match status" value="1"/>
</dbReference>
<dbReference type="PANTHER" id="PTHR33408:SF2">
    <property type="entry name" value="TRANSPOSASE DDE DOMAIN-CONTAINING PROTEIN"/>
    <property type="match status" value="1"/>
</dbReference>
<comment type="caution">
    <text evidence="3">The sequence shown here is derived from an EMBL/GenBank/DDBJ whole genome shotgun (WGS) entry which is preliminary data.</text>
</comment>
<evidence type="ECO:0000259" key="2">
    <source>
        <dbReference type="Pfam" id="PF13751"/>
    </source>
</evidence>
<protein>
    <submittedName>
        <fullName evidence="3">IS1182 family transposase</fullName>
    </submittedName>
</protein>
<dbReference type="OrthoDB" id="9789070at2"/>
<accession>A0A4Z0QXD0</accession>
<name>A0A4Z0QXD0_9FIRM</name>
<dbReference type="InterPro" id="IPR008490">
    <property type="entry name" value="Transposase_InsH_N"/>
</dbReference>
<evidence type="ECO:0000313" key="4">
    <source>
        <dbReference type="Proteomes" id="UP000298460"/>
    </source>
</evidence>
<feature type="domain" description="Transposase DDE" evidence="2">
    <location>
        <begin position="402"/>
        <end position="530"/>
    </location>
</feature>
<dbReference type="Proteomes" id="UP000298460">
    <property type="component" value="Unassembled WGS sequence"/>
</dbReference>
<evidence type="ECO:0000313" key="3">
    <source>
        <dbReference type="EMBL" id="TGE34969.1"/>
    </source>
</evidence>
<dbReference type="AlphaFoldDB" id="A0A4Z0QXD0"/>
<evidence type="ECO:0000259" key="1">
    <source>
        <dbReference type="Pfam" id="PF05598"/>
    </source>
</evidence>
<dbReference type="Pfam" id="PF05598">
    <property type="entry name" value="DUF772"/>
    <property type="match status" value="1"/>
</dbReference>